<comment type="caution">
    <text evidence="2">The sequence shown here is derived from an EMBL/GenBank/DDBJ whole genome shotgun (WGS) entry which is preliminary data.</text>
</comment>
<protein>
    <submittedName>
        <fullName evidence="2">Uncharacterized protein</fullName>
    </submittedName>
</protein>
<accession>A0AAV7HIZ6</accession>
<gene>
    <name evidence="2" type="ORF">IEQ34_004671</name>
</gene>
<reference evidence="2 3" key="1">
    <citation type="journal article" date="2021" name="Hortic Res">
        <title>Chromosome-scale assembly of the Dendrobium chrysotoxum genome enhances the understanding of orchid evolution.</title>
        <authorList>
            <person name="Zhang Y."/>
            <person name="Zhang G.Q."/>
            <person name="Zhang D."/>
            <person name="Liu X.D."/>
            <person name="Xu X.Y."/>
            <person name="Sun W.H."/>
            <person name="Yu X."/>
            <person name="Zhu X."/>
            <person name="Wang Z.W."/>
            <person name="Zhao X."/>
            <person name="Zhong W.Y."/>
            <person name="Chen H."/>
            <person name="Yin W.L."/>
            <person name="Huang T."/>
            <person name="Niu S.C."/>
            <person name="Liu Z.J."/>
        </authorList>
    </citation>
    <scope>NUCLEOTIDE SEQUENCE [LARGE SCALE GENOMIC DNA]</scope>
    <source>
        <strain evidence="2">Lindl</strain>
    </source>
</reference>
<dbReference type="AlphaFoldDB" id="A0AAV7HIZ6"/>
<evidence type="ECO:0000313" key="3">
    <source>
        <dbReference type="Proteomes" id="UP000775213"/>
    </source>
</evidence>
<dbReference type="EMBL" id="JAGFBR010000005">
    <property type="protein sequence ID" value="KAH0467433.1"/>
    <property type="molecule type" value="Genomic_DNA"/>
</dbReference>
<name>A0AAV7HIZ6_DENCH</name>
<sequence length="96" mass="10911">MGEEELRHISQYVIDENFFKLFDTDARNLKRQCLKEGFVHGFLKGARLVQCNAGVTIEGLSPSLPSEDPSQDLDDDDVESELRKVLSSDDEHIEIM</sequence>
<feature type="region of interest" description="Disordered" evidence="1">
    <location>
        <begin position="59"/>
        <end position="79"/>
    </location>
</feature>
<organism evidence="2 3">
    <name type="scientific">Dendrobium chrysotoxum</name>
    <name type="common">Orchid</name>
    <dbReference type="NCBI Taxonomy" id="161865"/>
    <lineage>
        <taxon>Eukaryota</taxon>
        <taxon>Viridiplantae</taxon>
        <taxon>Streptophyta</taxon>
        <taxon>Embryophyta</taxon>
        <taxon>Tracheophyta</taxon>
        <taxon>Spermatophyta</taxon>
        <taxon>Magnoliopsida</taxon>
        <taxon>Liliopsida</taxon>
        <taxon>Asparagales</taxon>
        <taxon>Orchidaceae</taxon>
        <taxon>Epidendroideae</taxon>
        <taxon>Malaxideae</taxon>
        <taxon>Dendrobiinae</taxon>
        <taxon>Dendrobium</taxon>
    </lineage>
</organism>
<evidence type="ECO:0000313" key="2">
    <source>
        <dbReference type="EMBL" id="KAH0467433.1"/>
    </source>
</evidence>
<evidence type="ECO:0000256" key="1">
    <source>
        <dbReference type="SAM" id="MobiDB-lite"/>
    </source>
</evidence>
<proteinExistence type="predicted"/>
<keyword evidence="3" id="KW-1185">Reference proteome</keyword>
<dbReference type="Proteomes" id="UP000775213">
    <property type="component" value="Unassembled WGS sequence"/>
</dbReference>
<feature type="compositionally biased region" description="Acidic residues" evidence="1">
    <location>
        <begin position="69"/>
        <end position="79"/>
    </location>
</feature>